<dbReference type="InterPro" id="IPR006311">
    <property type="entry name" value="TAT_signal"/>
</dbReference>
<keyword evidence="3" id="KW-1185">Reference proteome</keyword>
<dbReference type="PROSITE" id="PS51318">
    <property type="entry name" value="TAT"/>
    <property type="match status" value="1"/>
</dbReference>
<dbReference type="EMBL" id="JAKRVX010000001">
    <property type="protein sequence ID" value="MCL9816013.1"/>
    <property type="molecule type" value="Genomic_DNA"/>
</dbReference>
<name>A0AAE3K7H4_9EURY</name>
<reference evidence="2" key="1">
    <citation type="journal article" date="2022" name="Syst. Appl. Microbiol.">
        <title>Natronocalculus amylovorans gen. nov., sp. nov., and Natranaeroarchaeum aerophilus sp. nov., dominant culturable amylolytic natronoarchaea from hypersaline soda lakes in southwestern Siberia.</title>
        <authorList>
            <person name="Sorokin D.Y."/>
            <person name="Elcheninov A.G."/>
            <person name="Khizhniak T.V."/>
            <person name="Koenen M."/>
            <person name="Bale N.J."/>
            <person name="Damste J.S.S."/>
            <person name="Kublanov I.V."/>
        </authorList>
    </citation>
    <scope>NUCLEOTIDE SEQUENCE</scope>
    <source>
        <strain evidence="2">AArc-St2</strain>
    </source>
</reference>
<dbReference type="RefSeq" id="WP_250582944.1">
    <property type="nucleotide sequence ID" value="NZ_JAKRVX010000001.1"/>
</dbReference>
<feature type="region of interest" description="Disordered" evidence="1">
    <location>
        <begin position="116"/>
        <end position="141"/>
    </location>
</feature>
<feature type="region of interest" description="Disordered" evidence="1">
    <location>
        <begin position="215"/>
        <end position="257"/>
    </location>
</feature>
<evidence type="ECO:0000313" key="3">
    <source>
        <dbReference type="Proteomes" id="UP001203207"/>
    </source>
</evidence>
<accession>A0AAE3K7H4</accession>
<gene>
    <name evidence="2" type="ORF">AArcSt2_03560</name>
</gene>
<protein>
    <submittedName>
        <fullName evidence="2">Uncharacterized protein</fullName>
    </submittedName>
</protein>
<sequence>MRSNSTPTTTPQRFSRRSILATLGAVGAVSLSGCLEDLTGRAEAAATDRLISTTTATPAAFYAGEDEHTDRPTRYAREYIPITARGELQGRSQSVQLDGWNVDEIVFAQDYNSTRSNRRKNEMWQPPDDEDTTDDQDEDSNDADRLREYFSGTPAVGHRFAVTVPDATFVADDRSLVDEITPTRLFEQLARDGPTDATDDGKAFSWSSGGDNTIYCWGGGPQESSGSESSGSNGGSSSDSSSSSSSSSGSTASNSGRICGRTDHLTIDLGGLGRDLDVAVTDRSIAVTTAHGGTTAGFCWELRPGSDDRDAIAQPRRSMPDRWGEEYAVGNVHTTPQLVCSCIATPVDGPPLPAVCYVQRIRHDDQYLFVGGWTIDDAAIYENSTTILTSEDVCEVVSVEYAEVAEMRRSIHQSLRRDRSTHGATAYDGPFDEAEEQFFPQSFRGDGTRRLRRHDDRSFDRCLLVPLDAPIAHLSAEGGPCDCAEQPCCPNLIPAVSNSVN</sequence>
<dbReference type="Proteomes" id="UP001203207">
    <property type="component" value="Unassembled WGS sequence"/>
</dbReference>
<feature type="compositionally biased region" description="Low complexity" evidence="1">
    <location>
        <begin position="222"/>
        <end position="256"/>
    </location>
</feature>
<comment type="caution">
    <text evidence="2">The sequence shown here is derived from an EMBL/GenBank/DDBJ whole genome shotgun (WGS) entry which is preliminary data.</text>
</comment>
<dbReference type="PROSITE" id="PS51257">
    <property type="entry name" value="PROKAR_LIPOPROTEIN"/>
    <property type="match status" value="1"/>
</dbReference>
<proteinExistence type="predicted"/>
<feature type="compositionally biased region" description="Acidic residues" evidence="1">
    <location>
        <begin position="127"/>
        <end position="141"/>
    </location>
</feature>
<organism evidence="2 3">
    <name type="scientific">Natronocalculus amylovorans</name>
    <dbReference type="NCBI Taxonomy" id="2917812"/>
    <lineage>
        <taxon>Archaea</taxon>
        <taxon>Methanobacteriati</taxon>
        <taxon>Methanobacteriota</taxon>
        <taxon>Stenosarchaea group</taxon>
        <taxon>Halobacteria</taxon>
        <taxon>Halobacteriales</taxon>
        <taxon>Haloferacaceae</taxon>
        <taxon>Natronocalculus</taxon>
    </lineage>
</organism>
<evidence type="ECO:0000313" key="2">
    <source>
        <dbReference type="EMBL" id="MCL9816013.1"/>
    </source>
</evidence>
<reference evidence="2" key="2">
    <citation type="submission" date="2022-02" db="EMBL/GenBank/DDBJ databases">
        <authorList>
            <person name="Elcheninov A.G."/>
            <person name="Sorokin D.Y."/>
            <person name="Kublanov I.V."/>
        </authorList>
    </citation>
    <scope>NUCLEOTIDE SEQUENCE</scope>
    <source>
        <strain evidence="2">AArc-St2</strain>
    </source>
</reference>
<dbReference type="AlphaFoldDB" id="A0AAE3K7H4"/>
<evidence type="ECO:0000256" key="1">
    <source>
        <dbReference type="SAM" id="MobiDB-lite"/>
    </source>
</evidence>